<dbReference type="EMBL" id="QSQT01000010">
    <property type="protein sequence ID" value="RGK56434.1"/>
    <property type="molecule type" value="Genomic_DNA"/>
</dbReference>
<dbReference type="SUPFAM" id="SSF56235">
    <property type="entry name" value="N-terminal nucleophile aminohydrolases (Ntn hydrolases)"/>
    <property type="match status" value="1"/>
</dbReference>
<evidence type="ECO:0000313" key="1">
    <source>
        <dbReference type="EMBL" id="RGK56434.1"/>
    </source>
</evidence>
<proteinExistence type="predicted"/>
<evidence type="ECO:0000313" key="2">
    <source>
        <dbReference type="Proteomes" id="UP000260862"/>
    </source>
</evidence>
<protein>
    <submittedName>
        <fullName evidence="1">Uncharacterized protein</fullName>
    </submittedName>
</protein>
<dbReference type="AlphaFoldDB" id="A0A3E4N3P4"/>
<gene>
    <name evidence="1" type="ORF">DXD04_06515</name>
</gene>
<dbReference type="Proteomes" id="UP000260862">
    <property type="component" value="Unassembled WGS sequence"/>
</dbReference>
<keyword evidence="2" id="KW-1185">Reference proteome</keyword>
<accession>A0A3E4N3P4</accession>
<organism evidence="1 2">
    <name type="scientific">Phocaeicola plebeius</name>
    <dbReference type="NCBI Taxonomy" id="310297"/>
    <lineage>
        <taxon>Bacteria</taxon>
        <taxon>Pseudomonadati</taxon>
        <taxon>Bacteroidota</taxon>
        <taxon>Bacteroidia</taxon>
        <taxon>Bacteroidales</taxon>
        <taxon>Bacteroidaceae</taxon>
        <taxon>Phocaeicola</taxon>
    </lineage>
</organism>
<comment type="caution">
    <text evidence="1">The sequence shown here is derived from an EMBL/GenBank/DDBJ whole genome shotgun (WGS) entry which is preliminary data.</text>
</comment>
<name>A0A3E4N3P4_9BACT</name>
<sequence>MSLARLKSENMCCIIYKPKGVQMPTLDTLNKVQRINHHGYGFVSSKHRYKTMDYQKFLVHLSKVGIEEECIIHMRWATHGSKCRKNCHPFVENGVLPIQSVNDMTDSEIFFRSQVYPLVMKYGYESKVTESVMMAAAGSSKFAMMYKGKVKLYGDYTKLNGVYYSNLRWL</sequence>
<reference evidence="1 2" key="1">
    <citation type="submission" date="2018-08" db="EMBL/GenBank/DDBJ databases">
        <title>A genome reference for cultivated species of the human gut microbiota.</title>
        <authorList>
            <person name="Zou Y."/>
            <person name="Xue W."/>
            <person name="Luo G."/>
        </authorList>
    </citation>
    <scope>NUCLEOTIDE SEQUENCE [LARGE SCALE GENOMIC DNA]</scope>
    <source>
        <strain evidence="1 2">TF10-3AC</strain>
    </source>
</reference>
<dbReference type="InterPro" id="IPR029055">
    <property type="entry name" value="Ntn_hydrolases_N"/>
</dbReference>
<dbReference type="Gene3D" id="3.60.20.10">
    <property type="entry name" value="Glutamine Phosphoribosylpyrophosphate, subunit 1, domain 1"/>
    <property type="match status" value="1"/>
</dbReference>